<accession>A0AAV4EHY3</accession>
<keyword evidence="2" id="KW-1185">Reference proteome</keyword>
<proteinExistence type="predicted"/>
<gene>
    <name evidence="1" type="ORF">ElyMa_005413100</name>
</gene>
<reference evidence="1 2" key="1">
    <citation type="journal article" date="2021" name="Elife">
        <title>Chloroplast acquisition without the gene transfer in kleptoplastic sea slugs, Plakobranchus ocellatus.</title>
        <authorList>
            <person name="Maeda T."/>
            <person name="Takahashi S."/>
            <person name="Yoshida T."/>
            <person name="Shimamura S."/>
            <person name="Takaki Y."/>
            <person name="Nagai Y."/>
            <person name="Toyoda A."/>
            <person name="Suzuki Y."/>
            <person name="Arimoto A."/>
            <person name="Ishii H."/>
            <person name="Satoh N."/>
            <person name="Nishiyama T."/>
            <person name="Hasebe M."/>
            <person name="Maruyama T."/>
            <person name="Minagawa J."/>
            <person name="Obokata J."/>
            <person name="Shigenobu S."/>
        </authorList>
    </citation>
    <scope>NUCLEOTIDE SEQUENCE [LARGE SCALE GENOMIC DNA]</scope>
</reference>
<dbReference type="Proteomes" id="UP000762676">
    <property type="component" value="Unassembled WGS sequence"/>
</dbReference>
<dbReference type="EMBL" id="BMAT01010783">
    <property type="protein sequence ID" value="GFR60667.1"/>
    <property type="molecule type" value="Genomic_DNA"/>
</dbReference>
<organism evidence="1 2">
    <name type="scientific">Elysia marginata</name>
    <dbReference type="NCBI Taxonomy" id="1093978"/>
    <lineage>
        <taxon>Eukaryota</taxon>
        <taxon>Metazoa</taxon>
        <taxon>Spiralia</taxon>
        <taxon>Lophotrochozoa</taxon>
        <taxon>Mollusca</taxon>
        <taxon>Gastropoda</taxon>
        <taxon>Heterobranchia</taxon>
        <taxon>Euthyneura</taxon>
        <taxon>Panpulmonata</taxon>
        <taxon>Sacoglossa</taxon>
        <taxon>Placobranchoidea</taxon>
        <taxon>Plakobranchidae</taxon>
        <taxon>Elysia</taxon>
    </lineage>
</organism>
<evidence type="ECO:0000313" key="2">
    <source>
        <dbReference type="Proteomes" id="UP000762676"/>
    </source>
</evidence>
<sequence>MDQLSKRTTKAGYGVLIQYPDGNTNELYDTCGEKCTHYEAEMVTIESAFYHLSTIFDICTSKDLRAVLLHLRPNADKTFYSTTQQLKKICTYHSMTLDKITKARMSLDQ</sequence>
<dbReference type="AlphaFoldDB" id="A0AAV4EHY3"/>
<protein>
    <submittedName>
        <fullName evidence="1">Uncharacterized protein</fullName>
    </submittedName>
</protein>
<comment type="caution">
    <text evidence="1">The sequence shown here is derived from an EMBL/GenBank/DDBJ whole genome shotgun (WGS) entry which is preliminary data.</text>
</comment>
<name>A0AAV4EHY3_9GAST</name>
<evidence type="ECO:0000313" key="1">
    <source>
        <dbReference type="EMBL" id="GFR60667.1"/>
    </source>
</evidence>